<sequence>MRLARAAPVIVLAFTTYIVFSGSLSGYDITTGLIVSIVIGILFANITVENPSKVFSPRRWFWGLRYALRYFLVDETKCHLDVIKRILSPRLPVNPGIVMVPFDVEGDYTVTSIANSITNTPGTVVVEVDKARKVFYVHWIDVASIKPAEARRSISETFEYYSKKIFE</sequence>
<accession>A0A7J3Y043</accession>
<comment type="subcellular location">
    <subcellularLocation>
        <location evidence="1">Cell membrane</location>
        <topology evidence="1">Multi-pass membrane protein</topology>
    </subcellularLocation>
</comment>
<feature type="transmembrane region" description="Helical" evidence="6">
    <location>
        <begin position="31"/>
        <end position="48"/>
    </location>
</feature>
<evidence type="ECO:0000256" key="3">
    <source>
        <dbReference type="ARBA" id="ARBA00022692"/>
    </source>
</evidence>
<reference evidence="7" key="1">
    <citation type="journal article" date="2020" name="mSystems">
        <title>Genome- and Community-Level Interaction Insights into Carbon Utilization and Element Cycling Functions of Hydrothermarchaeota in Hydrothermal Sediment.</title>
        <authorList>
            <person name="Zhou Z."/>
            <person name="Liu Y."/>
            <person name="Xu W."/>
            <person name="Pan J."/>
            <person name="Luo Z.H."/>
            <person name="Li M."/>
        </authorList>
    </citation>
    <scope>NUCLEOTIDE SEQUENCE [LARGE SCALE GENOMIC DNA]</scope>
    <source>
        <strain evidence="7">SpSt-110</strain>
    </source>
</reference>
<dbReference type="EMBL" id="DRYK01000066">
    <property type="protein sequence ID" value="HHP68221.1"/>
    <property type="molecule type" value="Genomic_DNA"/>
</dbReference>
<comment type="caution">
    <text evidence="7">The sequence shown here is derived from an EMBL/GenBank/DDBJ whole genome shotgun (WGS) entry which is preliminary data.</text>
</comment>
<dbReference type="GO" id="GO:0008324">
    <property type="term" value="F:monoatomic cation transmembrane transporter activity"/>
    <property type="evidence" value="ECO:0007669"/>
    <property type="project" value="InterPro"/>
</dbReference>
<evidence type="ECO:0000256" key="1">
    <source>
        <dbReference type="ARBA" id="ARBA00004651"/>
    </source>
</evidence>
<evidence type="ECO:0000256" key="5">
    <source>
        <dbReference type="ARBA" id="ARBA00023136"/>
    </source>
</evidence>
<dbReference type="AlphaFoldDB" id="A0A7J3Y043"/>
<dbReference type="PIRSF" id="PIRSF019239">
    <property type="entry name" value="MrpE"/>
    <property type="match status" value="1"/>
</dbReference>
<keyword evidence="3 6" id="KW-0812">Transmembrane</keyword>
<dbReference type="GO" id="GO:0005886">
    <property type="term" value="C:plasma membrane"/>
    <property type="evidence" value="ECO:0007669"/>
    <property type="project" value="UniProtKB-SubCell"/>
</dbReference>
<name>A0A7J3Y043_9CREN</name>
<keyword evidence="4 6" id="KW-1133">Transmembrane helix</keyword>
<evidence type="ECO:0000313" key="7">
    <source>
        <dbReference type="EMBL" id="HHP68221.1"/>
    </source>
</evidence>
<dbReference type="PANTHER" id="PTHR34584:SF1">
    <property type="entry name" value="NA(+)_H(+) ANTIPORTER SUBUNIT E1"/>
    <property type="match status" value="1"/>
</dbReference>
<dbReference type="InterPro" id="IPR002758">
    <property type="entry name" value="Cation_antiport_E"/>
</dbReference>
<dbReference type="PANTHER" id="PTHR34584">
    <property type="entry name" value="NA(+)/H(+) ANTIPORTER SUBUNIT E1"/>
    <property type="match status" value="1"/>
</dbReference>
<gene>
    <name evidence="7" type="ORF">ENM60_05505</name>
</gene>
<protein>
    <submittedName>
        <fullName evidence="7">Cation:proton antiporter</fullName>
    </submittedName>
</protein>
<evidence type="ECO:0000256" key="2">
    <source>
        <dbReference type="ARBA" id="ARBA00022475"/>
    </source>
</evidence>
<evidence type="ECO:0000256" key="4">
    <source>
        <dbReference type="ARBA" id="ARBA00022989"/>
    </source>
</evidence>
<keyword evidence="5 6" id="KW-0472">Membrane</keyword>
<organism evidence="7">
    <name type="scientific">Thermogladius calderae</name>
    <dbReference type="NCBI Taxonomy" id="1200300"/>
    <lineage>
        <taxon>Archaea</taxon>
        <taxon>Thermoproteota</taxon>
        <taxon>Thermoprotei</taxon>
        <taxon>Desulfurococcales</taxon>
        <taxon>Desulfurococcaceae</taxon>
        <taxon>Thermogladius</taxon>
    </lineage>
</organism>
<keyword evidence="2" id="KW-1003">Cell membrane</keyword>
<dbReference type="Pfam" id="PF01899">
    <property type="entry name" value="MNHE"/>
    <property type="match status" value="1"/>
</dbReference>
<proteinExistence type="predicted"/>
<evidence type="ECO:0000256" key="6">
    <source>
        <dbReference type="SAM" id="Phobius"/>
    </source>
</evidence>